<accession>A0A5S4ZWU0</accession>
<feature type="compositionally biased region" description="Polar residues" evidence="2">
    <location>
        <begin position="381"/>
        <end position="394"/>
    </location>
</feature>
<evidence type="ECO:0000313" key="6">
    <source>
        <dbReference type="Proteomes" id="UP000323166"/>
    </source>
</evidence>
<gene>
    <name evidence="5" type="ORF">LX24_00372</name>
</gene>
<keyword evidence="3" id="KW-0812">Transmembrane</keyword>
<sequence length="394" mass="42420">MARQADVIIIGAGVIGLSTAYHLARQNNNLRIIIVEKEKFHGAGSTAQCTGGIRHQFTNPVNVQLTKISYPWFLRFAADMEYPIYFRKRGYLLVTGRAARWQELQDIIKQLNHLDIPARLLAPEEITASYPFVLTGDLLGGSYCPLDAYADPYGVMEGYYRQCRKLGVQVLCDTEVTGINTSDSAVTGVVCRQNSQPGNPAAVGETLDAPVVINAAGPHLHLLARMAGLTLPAAPYRRQVYVCAPIPAIPAGIPLLVDMDTGFYIHAEKNGILLLGGTDRDSSPGLETTVDRSRLPGFIEAATGRVPALEEAQITRIYTGIRSLTPDGLGILGETGVKGFYCAGGFGGNGFMHAPAIGQIMSCLVLRKQPPLDPAPLSPERFNNASNNAEGALF</sequence>
<evidence type="ECO:0000256" key="2">
    <source>
        <dbReference type="SAM" id="MobiDB-lite"/>
    </source>
</evidence>
<name>A0A5S4ZWU0_9FIRM</name>
<dbReference type="GO" id="GO:0016491">
    <property type="term" value="F:oxidoreductase activity"/>
    <property type="evidence" value="ECO:0007669"/>
    <property type="project" value="UniProtKB-KW"/>
</dbReference>
<dbReference type="AlphaFoldDB" id="A0A5S4ZWU0"/>
<dbReference type="PANTHER" id="PTHR13847:SF287">
    <property type="entry name" value="FAD-DEPENDENT OXIDOREDUCTASE DOMAIN-CONTAINING PROTEIN 1"/>
    <property type="match status" value="1"/>
</dbReference>
<dbReference type="PANTHER" id="PTHR13847">
    <property type="entry name" value="SARCOSINE DEHYDROGENASE-RELATED"/>
    <property type="match status" value="1"/>
</dbReference>
<evidence type="ECO:0000256" key="3">
    <source>
        <dbReference type="SAM" id="Phobius"/>
    </source>
</evidence>
<dbReference type="EMBL" id="VNHM01000002">
    <property type="protein sequence ID" value="TYO97190.1"/>
    <property type="molecule type" value="Genomic_DNA"/>
</dbReference>
<evidence type="ECO:0000259" key="4">
    <source>
        <dbReference type="Pfam" id="PF01266"/>
    </source>
</evidence>
<keyword evidence="3" id="KW-0472">Membrane</keyword>
<proteinExistence type="predicted"/>
<comment type="caution">
    <text evidence="5">The sequence shown here is derived from an EMBL/GenBank/DDBJ whole genome shotgun (WGS) entry which is preliminary data.</text>
</comment>
<keyword evidence="1" id="KW-0560">Oxidoreductase</keyword>
<feature type="domain" description="FAD dependent oxidoreductase" evidence="4">
    <location>
        <begin position="6"/>
        <end position="362"/>
    </location>
</feature>
<dbReference type="GO" id="GO:0005737">
    <property type="term" value="C:cytoplasm"/>
    <property type="evidence" value="ECO:0007669"/>
    <property type="project" value="TreeGrafter"/>
</dbReference>
<feature type="region of interest" description="Disordered" evidence="2">
    <location>
        <begin position="374"/>
        <end position="394"/>
    </location>
</feature>
<dbReference type="Gene3D" id="3.30.9.10">
    <property type="entry name" value="D-Amino Acid Oxidase, subunit A, domain 2"/>
    <property type="match status" value="1"/>
</dbReference>
<dbReference type="Gene3D" id="3.50.50.60">
    <property type="entry name" value="FAD/NAD(P)-binding domain"/>
    <property type="match status" value="1"/>
</dbReference>
<keyword evidence="6" id="KW-1185">Reference proteome</keyword>
<reference evidence="5 6" key="1">
    <citation type="submission" date="2019-07" db="EMBL/GenBank/DDBJ databases">
        <title>Genomic Encyclopedia of Type Strains, Phase I: the one thousand microbial genomes (KMG-I) project.</title>
        <authorList>
            <person name="Kyrpides N."/>
        </authorList>
    </citation>
    <scope>NUCLEOTIDE SEQUENCE [LARGE SCALE GENOMIC DNA]</scope>
    <source>
        <strain evidence="5 6">DSM 6562</strain>
    </source>
</reference>
<dbReference type="SUPFAM" id="SSF51905">
    <property type="entry name" value="FAD/NAD(P)-binding domain"/>
    <property type="match status" value="1"/>
</dbReference>
<organism evidence="5 6">
    <name type="scientific">Desulfallas thermosapovorans DSM 6562</name>
    <dbReference type="NCBI Taxonomy" id="1121431"/>
    <lineage>
        <taxon>Bacteria</taxon>
        <taxon>Bacillati</taxon>
        <taxon>Bacillota</taxon>
        <taxon>Clostridia</taxon>
        <taxon>Eubacteriales</taxon>
        <taxon>Desulfallaceae</taxon>
        <taxon>Desulfallas</taxon>
    </lineage>
</organism>
<feature type="transmembrane region" description="Helical" evidence="3">
    <location>
        <begin position="7"/>
        <end position="24"/>
    </location>
</feature>
<dbReference type="InterPro" id="IPR036188">
    <property type="entry name" value="FAD/NAD-bd_sf"/>
</dbReference>
<protein>
    <submittedName>
        <fullName evidence="5">Sarcosine oxidase subunit beta</fullName>
    </submittedName>
</protein>
<keyword evidence="3" id="KW-1133">Transmembrane helix</keyword>
<dbReference type="RefSeq" id="WP_166510450.1">
    <property type="nucleotide sequence ID" value="NZ_VNHM01000002.1"/>
</dbReference>
<evidence type="ECO:0000313" key="5">
    <source>
        <dbReference type="EMBL" id="TYO97190.1"/>
    </source>
</evidence>
<dbReference type="InterPro" id="IPR006076">
    <property type="entry name" value="FAD-dep_OxRdtase"/>
</dbReference>
<dbReference type="SUPFAM" id="SSF54373">
    <property type="entry name" value="FAD-linked reductases, C-terminal domain"/>
    <property type="match status" value="1"/>
</dbReference>
<evidence type="ECO:0000256" key="1">
    <source>
        <dbReference type="ARBA" id="ARBA00023002"/>
    </source>
</evidence>
<dbReference type="Pfam" id="PF01266">
    <property type="entry name" value="DAO"/>
    <property type="match status" value="1"/>
</dbReference>
<dbReference type="Proteomes" id="UP000323166">
    <property type="component" value="Unassembled WGS sequence"/>
</dbReference>